<dbReference type="GO" id="GO:0006355">
    <property type="term" value="P:regulation of DNA-templated transcription"/>
    <property type="evidence" value="ECO:0007669"/>
    <property type="project" value="TreeGrafter"/>
</dbReference>
<dbReference type="PANTHER" id="PTHR48111:SF69">
    <property type="entry name" value="RESPONSE REGULATOR RECEIVER"/>
    <property type="match status" value="1"/>
</dbReference>
<gene>
    <name evidence="5" type="ORF">IRI77_23610</name>
</gene>
<evidence type="ECO:0000313" key="6">
    <source>
        <dbReference type="Proteomes" id="UP000593892"/>
    </source>
</evidence>
<evidence type="ECO:0000259" key="4">
    <source>
        <dbReference type="PROSITE" id="PS50930"/>
    </source>
</evidence>
<dbReference type="InterPro" id="IPR039420">
    <property type="entry name" value="WalR-like"/>
</dbReference>
<dbReference type="PROSITE" id="PS50110">
    <property type="entry name" value="RESPONSE_REGULATORY"/>
    <property type="match status" value="1"/>
</dbReference>
<proteinExistence type="predicted"/>
<dbReference type="PROSITE" id="PS50930">
    <property type="entry name" value="HTH_LYTTR"/>
    <property type="match status" value="1"/>
</dbReference>
<keyword evidence="1" id="KW-0238">DNA-binding</keyword>
<dbReference type="SMART" id="SM00850">
    <property type="entry name" value="LytTR"/>
    <property type="match status" value="1"/>
</dbReference>
<reference evidence="5 6" key="1">
    <citation type="submission" date="2020-10" db="EMBL/GenBank/DDBJ databases">
        <title>Complete genome sequence of Paludibaculum fermentans P105T, a facultatively anaerobic acidobacterium capable of dissimilatory Fe(III) reduction.</title>
        <authorList>
            <person name="Dedysh S.N."/>
            <person name="Beletsky A.V."/>
            <person name="Kulichevskaya I.S."/>
            <person name="Mardanov A.V."/>
            <person name="Ravin N.V."/>
        </authorList>
    </citation>
    <scope>NUCLEOTIDE SEQUENCE [LARGE SCALE GENOMIC DNA]</scope>
    <source>
        <strain evidence="5 6">P105</strain>
    </source>
</reference>
<dbReference type="GO" id="GO:0005829">
    <property type="term" value="C:cytosol"/>
    <property type="evidence" value="ECO:0007669"/>
    <property type="project" value="TreeGrafter"/>
</dbReference>
<dbReference type="Proteomes" id="UP000593892">
    <property type="component" value="Chromosome"/>
</dbReference>
<evidence type="ECO:0000256" key="2">
    <source>
        <dbReference type="PROSITE-ProRule" id="PRU00169"/>
    </source>
</evidence>
<dbReference type="KEGG" id="pfer:IRI77_23610"/>
<protein>
    <submittedName>
        <fullName evidence="5">Response regulator transcription factor</fullName>
    </submittedName>
</protein>
<keyword evidence="6" id="KW-1185">Reference proteome</keyword>
<dbReference type="Pfam" id="PF00072">
    <property type="entry name" value="Response_reg"/>
    <property type="match status" value="1"/>
</dbReference>
<organism evidence="5 6">
    <name type="scientific">Paludibaculum fermentans</name>
    <dbReference type="NCBI Taxonomy" id="1473598"/>
    <lineage>
        <taxon>Bacteria</taxon>
        <taxon>Pseudomonadati</taxon>
        <taxon>Acidobacteriota</taxon>
        <taxon>Terriglobia</taxon>
        <taxon>Bryobacterales</taxon>
        <taxon>Bryobacteraceae</taxon>
        <taxon>Paludibaculum</taxon>
    </lineage>
</organism>
<dbReference type="Gene3D" id="2.40.50.1020">
    <property type="entry name" value="LytTr DNA-binding domain"/>
    <property type="match status" value="1"/>
</dbReference>
<name>A0A7S7SJA5_PALFE</name>
<dbReference type="Gene3D" id="3.40.50.2300">
    <property type="match status" value="1"/>
</dbReference>
<dbReference type="GO" id="GO:0032993">
    <property type="term" value="C:protein-DNA complex"/>
    <property type="evidence" value="ECO:0007669"/>
    <property type="project" value="TreeGrafter"/>
</dbReference>
<accession>A0A7S7SJA5</accession>
<dbReference type="GO" id="GO:0000976">
    <property type="term" value="F:transcription cis-regulatory region binding"/>
    <property type="evidence" value="ECO:0007669"/>
    <property type="project" value="TreeGrafter"/>
</dbReference>
<dbReference type="InterPro" id="IPR007492">
    <property type="entry name" value="LytTR_DNA-bd_dom"/>
</dbReference>
<evidence type="ECO:0000256" key="1">
    <source>
        <dbReference type="ARBA" id="ARBA00023125"/>
    </source>
</evidence>
<evidence type="ECO:0000259" key="3">
    <source>
        <dbReference type="PROSITE" id="PS50110"/>
    </source>
</evidence>
<feature type="modified residue" description="4-aspartylphosphate" evidence="2">
    <location>
        <position position="53"/>
    </location>
</feature>
<feature type="domain" description="HTH LytTR-type" evidence="4">
    <location>
        <begin position="138"/>
        <end position="242"/>
    </location>
</feature>
<dbReference type="InterPro" id="IPR011006">
    <property type="entry name" value="CheY-like_superfamily"/>
</dbReference>
<keyword evidence="2" id="KW-0597">Phosphoprotein</keyword>
<dbReference type="RefSeq" id="WP_194447464.1">
    <property type="nucleotide sequence ID" value="NZ_CP063849.1"/>
</dbReference>
<dbReference type="SUPFAM" id="SSF52172">
    <property type="entry name" value="CheY-like"/>
    <property type="match status" value="1"/>
</dbReference>
<dbReference type="GO" id="GO:0000156">
    <property type="term" value="F:phosphorelay response regulator activity"/>
    <property type="evidence" value="ECO:0007669"/>
    <property type="project" value="TreeGrafter"/>
</dbReference>
<dbReference type="PANTHER" id="PTHR48111">
    <property type="entry name" value="REGULATOR OF RPOS"/>
    <property type="match status" value="1"/>
</dbReference>
<feature type="domain" description="Response regulatory" evidence="3">
    <location>
        <begin position="2"/>
        <end position="115"/>
    </location>
</feature>
<dbReference type="EMBL" id="CP063849">
    <property type="protein sequence ID" value="QOY85795.1"/>
    <property type="molecule type" value="Genomic_DNA"/>
</dbReference>
<dbReference type="Pfam" id="PF04397">
    <property type="entry name" value="LytTR"/>
    <property type="match status" value="1"/>
</dbReference>
<sequence>MNVLIVDDEPIARQILRELLEEHPGVNLAGEASTGLEAVEQIARLHPDVVLLDLQMPGLDGFSVARTLRGDSLPIVIFVTAFETHALQAFDTGAVDYLLKPVRKERLTAALEKARTQIAGLKSEPPPPPPVTEPLRRILGRLGSDLHMLNPGDVIAFQADGDTVQIITAQGRYYADHSLRTLEAKLPPPQFRRIHRGTIINTDHIRKISPLTSKRWLLKMSNGLEAIVSKRMAGVIRDATRW</sequence>
<dbReference type="AlphaFoldDB" id="A0A7S7SJA5"/>
<dbReference type="InterPro" id="IPR001789">
    <property type="entry name" value="Sig_transdc_resp-reg_receiver"/>
</dbReference>
<dbReference type="SMART" id="SM00448">
    <property type="entry name" value="REC"/>
    <property type="match status" value="1"/>
</dbReference>
<evidence type="ECO:0000313" key="5">
    <source>
        <dbReference type="EMBL" id="QOY85795.1"/>
    </source>
</evidence>